<dbReference type="RefSeq" id="WP_009574554.1">
    <property type="nucleotide sequence ID" value="NZ_AEIG01000006.1"/>
</dbReference>
<dbReference type="PANTHER" id="PTHR34220:SF7">
    <property type="entry name" value="SENSOR HISTIDINE KINASE YPDA"/>
    <property type="match status" value="1"/>
</dbReference>
<dbReference type="InterPro" id="IPR010559">
    <property type="entry name" value="Sig_transdc_His_kin_internal"/>
</dbReference>
<dbReference type="Gene3D" id="3.30.565.10">
    <property type="entry name" value="Histidine kinase-like ATPase, C-terminal domain"/>
    <property type="match status" value="1"/>
</dbReference>
<name>F3KYS2_9GAMM</name>
<dbReference type="eggNOG" id="COG2972">
    <property type="taxonomic scope" value="Bacteria"/>
</dbReference>
<keyword evidence="2" id="KW-1185">Reference proteome</keyword>
<dbReference type="STRING" id="2518989.IMCC3088_2326"/>
<protein>
    <submittedName>
        <fullName evidence="1">Sensor histidine kinase</fullName>
    </submittedName>
</protein>
<gene>
    <name evidence="1" type="ORF">IMCC3088_2326</name>
</gene>
<dbReference type="PANTHER" id="PTHR34220">
    <property type="entry name" value="SENSOR HISTIDINE KINASE YPDA"/>
    <property type="match status" value="1"/>
</dbReference>
<dbReference type="Pfam" id="PF02518">
    <property type="entry name" value="HATPase_c"/>
    <property type="match status" value="1"/>
</dbReference>
<dbReference type="Pfam" id="PF06580">
    <property type="entry name" value="His_kinase"/>
    <property type="match status" value="1"/>
</dbReference>
<dbReference type="InterPro" id="IPR005467">
    <property type="entry name" value="His_kinase_dom"/>
</dbReference>
<dbReference type="AlphaFoldDB" id="F3KYS2"/>
<reference evidence="1 2" key="1">
    <citation type="journal article" date="2011" name="J. Bacteriol.">
        <title>Genome sequence of strain IMCC3088, a proteorhodopsin-containing marine bacterium belonging to the OM60/NOR5 clade.</title>
        <authorList>
            <person name="Jang Y."/>
            <person name="Oh H.M."/>
            <person name="Kang I."/>
            <person name="Lee K."/>
            <person name="Yang S.J."/>
            <person name="Cho J.C."/>
        </authorList>
    </citation>
    <scope>NUCLEOTIDE SEQUENCE [LARGE SCALE GENOMIC DNA]</scope>
    <source>
        <strain evidence="1 2">IMCC3088</strain>
    </source>
</reference>
<evidence type="ECO:0000313" key="2">
    <source>
        <dbReference type="Proteomes" id="UP000005615"/>
    </source>
</evidence>
<sequence length="361" mass="40112">MNLLDPDQKHRLFWLLQAGGWAGWALSFYLGATVWGDPPDNYGFYVPIIAAVGMALTLGLRWAYRLTWDMRFVARVLPFLLGSYFAGVLWMVARTFIFFSLFPEQKAAFGIESSAEFYSYLEGAISAAWVMFGWSALYFGIKYYILLQDAKARALTAASVANEAQLKMLRYQLNPHFLFNTLNAISTLVLDKDTNLASDMINKLSRFLRHSLETDPMTQITVDQEVAALKLYLDIEQVRFGSRLEVLFSINPEVKHALVPSLILQPLVENAIKYGISQSVKGGAIGISAHKDGDDLQLIISDNGPGLDFSQGITPKGSGVGLENCRERLKALYGRSQSLKLGPTLPHGLTVTINIPFSQEA</sequence>
<dbReference type="OrthoDB" id="2514702at2"/>
<dbReference type="InterPro" id="IPR050640">
    <property type="entry name" value="Bact_2-comp_sensor_kinase"/>
</dbReference>
<dbReference type="GO" id="GO:0016020">
    <property type="term" value="C:membrane"/>
    <property type="evidence" value="ECO:0007669"/>
    <property type="project" value="InterPro"/>
</dbReference>
<dbReference type="SMART" id="SM00387">
    <property type="entry name" value="HATPase_c"/>
    <property type="match status" value="1"/>
</dbReference>
<dbReference type="InterPro" id="IPR003594">
    <property type="entry name" value="HATPase_dom"/>
</dbReference>
<dbReference type="GO" id="GO:0000155">
    <property type="term" value="F:phosphorelay sensor kinase activity"/>
    <property type="evidence" value="ECO:0007669"/>
    <property type="project" value="InterPro"/>
</dbReference>
<accession>F3KYS2</accession>
<dbReference type="Proteomes" id="UP000005615">
    <property type="component" value="Unassembled WGS sequence"/>
</dbReference>
<keyword evidence="1" id="KW-0418">Kinase</keyword>
<dbReference type="PROSITE" id="PS50109">
    <property type="entry name" value="HIS_KIN"/>
    <property type="match status" value="1"/>
</dbReference>
<evidence type="ECO:0000313" key="1">
    <source>
        <dbReference type="EMBL" id="EGG30745.1"/>
    </source>
</evidence>
<keyword evidence="1" id="KW-0808">Transferase</keyword>
<dbReference type="InterPro" id="IPR036890">
    <property type="entry name" value="HATPase_C_sf"/>
</dbReference>
<comment type="caution">
    <text evidence="1">The sequence shown here is derived from an EMBL/GenBank/DDBJ whole genome shotgun (WGS) entry which is preliminary data.</text>
</comment>
<dbReference type="SUPFAM" id="SSF55874">
    <property type="entry name" value="ATPase domain of HSP90 chaperone/DNA topoisomerase II/histidine kinase"/>
    <property type="match status" value="1"/>
</dbReference>
<dbReference type="EMBL" id="AEIG01000006">
    <property type="protein sequence ID" value="EGG30745.1"/>
    <property type="molecule type" value="Genomic_DNA"/>
</dbReference>
<organism evidence="1 2">
    <name type="scientific">Aequoribacter fuscus</name>
    <dbReference type="NCBI Taxonomy" id="2518989"/>
    <lineage>
        <taxon>Bacteria</taxon>
        <taxon>Pseudomonadati</taxon>
        <taxon>Pseudomonadota</taxon>
        <taxon>Gammaproteobacteria</taxon>
        <taxon>Cellvibrionales</taxon>
        <taxon>Halieaceae</taxon>
        <taxon>Aequoribacter</taxon>
    </lineage>
</organism>
<proteinExistence type="predicted"/>